<proteinExistence type="predicted"/>
<feature type="region of interest" description="Disordered" evidence="10">
    <location>
        <begin position="65"/>
        <end position="96"/>
    </location>
</feature>
<dbReference type="PANTHER" id="PTHR45664:SF18">
    <property type="entry name" value="HOMEOBOX PROTEIN HOX3"/>
    <property type="match status" value="1"/>
</dbReference>
<keyword evidence="7 8" id="KW-0539">Nucleus</keyword>
<evidence type="ECO:0000313" key="13">
    <source>
        <dbReference type="Proteomes" id="UP001642483"/>
    </source>
</evidence>
<keyword evidence="6" id="KW-0804">Transcription</keyword>
<evidence type="ECO:0000256" key="4">
    <source>
        <dbReference type="ARBA" id="ARBA00023125"/>
    </source>
</evidence>
<comment type="subcellular location">
    <subcellularLocation>
        <location evidence="1 8 9">Nucleus</location>
    </subcellularLocation>
</comment>
<keyword evidence="3" id="KW-0805">Transcription regulation</keyword>
<dbReference type="InterPro" id="IPR001356">
    <property type="entry name" value="HD"/>
</dbReference>
<feature type="compositionally biased region" description="Low complexity" evidence="10">
    <location>
        <begin position="603"/>
        <end position="613"/>
    </location>
</feature>
<evidence type="ECO:0000256" key="8">
    <source>
        <dbReference type="PROSITE-ProRule" id="PRU00108"/>
    </source>
</evidence>
<feature type="DNA-binding region" description="Homeobox" evidence="8">
    <location>
        <begin position="422"/>
        <end position="481"/>
    </location>
</feature>
<feature type="domain" description="Homeobox" evidence="11">
    <location>
        <begin position="420"/>
        <end position="480"/>
    </location>
</feature>
<dbReference type="SMART" id="SM00389">
    <property type="entry name" value="HOX"/>
    <property type="match status" value="1"/>
</dbReference>
<dbReference type="PANTHER" id="PTHR45664">
    <property type="entry name" value="PROTEIN ZERKNUELLT 1-RELATED"/>
    <property type="match status" value="1"/>
</dbReference>
<feature type="compositionally biased region" description="Polar residues" evidence="10">
    <location>
        <begin position="585"/>
        <end position="602"/>
    </location>
</feature>
<evidence type="ECO:0000256" key="2">
    <source>
        <dbReference type="ARBA" id="ARBA00022473"/>
    </source>
</evidence>
<dbReference type="Pfam" id="PF00046">
    <property type="entry name" value="Homeodomain"/>
    <property type="match status" value="1"/>
</dbReference>
<organism evidence="12 13">
    <name type="scientific">Clavelina lepadiformis</name>
    <name type="common">Light-bulb sea squirt</name>
    <name type="synonym">Ascidia lepadiformis</name>
    <dbReference type="NCBI Taxonomy" id="159417"/>
    <lineage>
        <taxon>Eukaryota</taxon>
        <taxon>Metazoa</taxon>
        <taxon>Chordata</taxon>
        <taxon>Tunicata</taxon>
        <taxon>Ascidiacea</taxon>
        <taxon>Aplousobranchia</taxon>
        <taxon>Clavelinidae</taxon>
        <taxon>Clavelina</taxon>
    </lineage>
</organism>
<protein>
    <recommendedName>
        <fullName evidence="11">Homeobox domain-containing protein</fullName>
    </recommendedName>
</protein>
<evidence type="ECO:0000256" key="3">
    <source>
        <dbReference type="ARBA" id="ARBA00023015"/>
    </source>
</evidence>
<dbReference type="Gene3D" id="1.10.10.60">
    <property type="entry name" value="Homeodomain-like"/>
    <property type="match status" value="1"/>
</dbReference>
<keyword evidence="13" id="KW-1185">Reference proteome</keyword>
<evidence type="ECO:0000256" key="5">
    <source>
        <dbReference type="ARBA" id="ARBA00023155"/>
    </source>
</evidence>
<dbReference type="InterPro" id="IPR020479">
    <property type="entry name" value="HD_metazoa"/>
</dbReference>
<dbReference type="InterPro" id="IPR017970">
    <property type="entry name" value="Homeobox_CS"/>
</dbReference>
<name>A0ABP0FLI7_CLALP</name>
<reference evidence="12 13" key="1">
    <citation type="submission" date="2024-02" db="EMBL/GenBank/DDBJ databases">
        <authorList>
            <person name="Daric V."/>
            <person name="Darras S."/>
        </authorList>
    </citation>
    <scope>NUCLEOTIDE SEQUENCE [LARGE SCALE GENOMIC DNA]</scope>
</reference>
<feature type="region of interest" description="Disordered" evidence="10">
    <location>
        <begin position="554"/>
        <end position="653"/>
    </location>
</feature>
<dbReference type="EMBL" id="CAWYQH010000057">
    <property type="protein sequence ID" value="CAK8679324.1"/>
    <property type="molecule type" value="Genomic_DNA"/>
</dbReference>
<gene>
    <name evidence="12" type="ORF">CVLEPA_LOCUS9572</name>
</gene>
<sequence length="834" mass="92374">MQESNSVKYADSGGVSHMFTKFPPHSPNVSERFGNFSPNSEYLGNDLCDSSEVIDSRISLVSESVVSGRGSLRPSPSSRDYSGPAGKRPDEASSYSGNIFVESSGVEVKSSCEIDQKVNSSLLYRRSREVMGESDVIFAEESPNGQPSNDFSGKEHFPKSTIFTKSPVQSDPHRGNINNNSNCNRASQASRHCEKIGESNFQNGGGLNYTSPKARAACGVSGSFVSDSISDRHVELAKAFTKDNLRFESTISSQSCGASSSRSSAKESCQFKVNLPQSSAGFMSPQDQPNLCATDSDRSPGKNMSSSPASNSHVPVDINMVGSVNDEQYQMSKRDRLNMVSHKQDAIFDEGNFLASDNLSNDCDNSGDIGEIDGLLENGGGRRQPVSGERIFPWMKESRQNQKKKQTASVSSEESDKNCGSNKRERTAYTNSQLVELEKEFHFSHYLCRPRRIELAQSLGLTERQIKIWFQNRRMKFKKEQKQKLMAVPRAPDSGHPGNSMLQPNHQHHYNHPYFRHHHSSQILYQAESFPAEENETKCNSYNQTVARATEEGTMAHQYSSSAHHQDARCSASSVMSPTRRLQDYVTSSTNPGNPHQPQLQRSSSSGTSNASSPVGVKPMYNIQEQREGATPAAMTSSHERSGSQINAMPPSALPVIRNVTSLATNGERYYEGNQEASNDYRSFSKPSYEQEQIYDREKNGAAQNDAMYRGSRSSVMRHQPQTAGFPPHSFRYHHQNPLADYVHGGFQQDDVSLRHSFPHHAQRGLISFPYYSSSPDMDYLSSMGKRSERAMPLDYSKTSYPAHGLPDSGGKVPDKLLSHAPLAHGHFSRLTHL</sequence>
<evidence type="ECO:0000256" key="10">
    <source>
        <dbReference type="SAM" id="MobiDB-lite"/>
    </source>
</evidence>
<dbReference type="Proteomes" id="UP001642483">
    <property type="component" value="Unassembled WGS sequence"/>
</dbReference>
<dbReference type="PROSITE" id="PS00032">
    <property type="entry name" value="ANTENNAPEDIA"/>
    <property type="match status" value="1"/>
</dbReference>
<evidence type="ECO:0000256" key="1">
    <source>
        <dbReference type="ARBA" id="ARBA00004123"/>
    </source>
</evidence>
<accession>A0ABP0FLI7</accession>
<evidence type="ECO:0000256" key="9">
    <source>
        <dbReference type="RuleBase" id="RU000682"/>
    </source>
</evidence>
<comment type="caution">
    <text evidence="12">The sequence shown here is derived from an EMBL/GenBank/DDBJ whole genome shotgun (WGS) entry which is preliminary data.</text>
</comment>
<feature type="region of interest" description="Disordered" evidence="10">
    <location>
        <begin position="1"/>
        <end position="33"/>
    </location>
</feature>
<dbReference type="PRINTS" id="PR00031">
    <property type="entry name" value="HTHREPRESSR"/>
</dbReference>
<dbReference type="InterPro" id="IPR001827">
    <property type="entry name" value="Homeobox_Antennapedia_CS"/>
</dbReference>
<feature type="region of interest" description="Disordered" evidence="10">
    <location>
        <begin position="396"/>
        <end position="427"/>
    </location>
</feature>
<dbReference type="PRINTS" id="PR00024">
    <property type="entry name" value="HOMEOBOX"/>
</dbReference>
<keyword evidence="4 8" id="KW-0238">DNA-binding</keyword>
<evidence type="ECO:0000313" key="12">
    <source>
        <dbReference type="EMBL" id="CAK8679324.1"/>
    </source>
</evidence>
<keyword evidence="5 8" id="KW-0371">Homeobox</keyword>
<evidence type="ECO:0000256" key="6">
    <source>
        <dbReference type="ARBA" id="ARBA00023163"/>
    </source>
</evidence>
<feature type="compositionally biased region" description="Low complexity" evidence="10">
    <location>
        <begin position="67"/>
        <end position="79"/>
    </location>
</feature>
<dbReference type="CDD" id="cd00086">
    <property type="entry name" value="homeodomain"/>
    <property type="match status" value="1"/>
</dbReference>
<feature type="region of interest" description="Disordered" evidence="10">
    <location>
        <begin position="280"/>
        <end position="316"/>
    </location>
</feature>
<feature type="compositionally biased region" description="Polar residues" evidence="10">
    <location>
        <begin position="280"/>
        <end position="293"/>
    </location>
</feature>
<evidence type="ECO:0000256" key="7">
    <source>
        <dbReference type="ARBA" id="ARBA00023242"/>
    </source>
</evidence>
<feature type="compositionally biased region" description="Polar residues" evidence="10">
    <location>
        <begin position="302"/>
        <end position="313"/>
    </location>
</feature>
<dbReference type="PROSITE" id="PS50071">
    <property type="entry name" value="HOMEOBOX_2"/>
    <property type="match status" value="1"/>
</dbReference>
<dbReference type="SUPFAM" id="SSF46689">
    <property type="entry name" value="Homeodomain-like"/>
    <property type="match status" value="1"/>
</dbReference>
<evidence type="ECO:0000259" key="11">
    <source>
        <dbReference type="PROSITE" id="PS50071"/>
    </source>
</evidence>
<keyword evidence="2" id="KW-0217">Developmental protein</keyword>
<dbReference type="InterPro" id="IPR009057">
    <property type="entry name" value="Homeodomain-like_sf"/>
</dbReference>
<dbReference type="InterPro" id="IPR000047">
    <property type="entry name" value="HTH_motif"/>
</dbReference>
<feature type="compositionally biased region" description="Basic and acidic residues" evidence="10">
    <location>
        <begin position="414"/>
        <end position="427"/>
    </location>
</feature>
<dbReference type="PROSITE" id="PS00027">
    <property type="entry name" value="HOMEOBOX_1"/>
    <property type="match status" value="1"/>
</dbReference>